<keyword evidence="3" id="KW-0808">Transferase</keyword>
<gene>
    <name evidence="4" type="ORF">RM590_01345</name>
</gene>
<dbReference type="Gene3D" id="1.10.600.10">
    <property type="entry name" value="Farnesyl Diphosphate Synthase"/>
    <property type="match status" value="1"/>
</dbReference>
<accession>A0ABU2MIP6</accession>
<dbReference type="EMBL" id="JAVREL010000001">
    <property type="protein sequence ID" value="MDT0341307.1"/>
    <property type="molecule type" value="Genomic_DNA"/>
</dbReference>
<dbReference type="PANTHER" id="PTHR12001">
    <property type="entry name" value="GERANYLGERANYL PYROPHOSPHATE SYNTHASE"/>
    <property type="match status" value="1"/>
</dbReference>
<reference evidence="5" key="1">
    <citation type="submission" date="2023-07" db="EMBL/GenBank/DDBJ databases">
        <title>30 novel species of actinomycetes from the DSMZ collection.</title>
        <authorList>
            <person name="Nouioui I."/>
        </authorList>
    </citation>
    <scope>NUCLEOTIDE SEQUENCE [LARGE SCALE GENOMIC DNA]</scope>
    <source>
        <strain evidence="5">DSM 44938</strain>
    </source>
</reference>
<dbReference type="Pfam" id="PF00348">
    <property type="entry name" value="polyprenyl_synt"/>
    <property type="match status" value="1"/>
</dbReference>
<dbReference type="PROSITE" id="PS00723">
    <property type="entry name" value="POLYPRENYL_SYNTHASE_1"/>
    <property type="match status" value="1"/>
</dbReference>
<dbReference type="SFLD" id="SFLDG01017">
    <property type="entry name" value="Polyprenyl_Transferase_Like"/>
    <property type="match status" value="1"/>
</dbReference>
<dbReference type="InterPro" id="IPR008949">
    <property type="entry name" value="Isoprenoid_synthase_dom_sf"/>
</dbReference>
<evidence type="ECO:0000256" key="3">
    <source>
        <dbReference type="RuleBase" id="RU004466"/>
    </source>
</evidence>
<keyword evidence="5" id="KW-1185">Reference proteome</keyword>
<dbReference type="InterPro" id="IPR033749">
    <property type="entry name" value="Polyprenyl_synt_CS"/>
</dbReference>
<evidence type="ECO:0000313" key="4">
    <source>
        <dbReference type="EMBL" id="MDT0341307.1"/>
    </source>
</evidence>
<keyword evidence="2" id="KW-0460">Magnesium</keyword>
<keyword evidence="1" id="KW-0479">Metal-binding</keyword>
<dbReference type="PANTHER" id="PTHR12001:SF86">
    <property type="entry name" value="GERANYLGERANYL DIPHOSPHATE SYNTHASE"/>
    <property type="match status" value="1"/>
</dbReference>
<dbReference type="SUPFAM" id="SSF48576">
    <property type="entry name" value="Terpenoid synthases"/>
    <property type="match status" value="1"/>
</dbReference>
<comment type="caution">
    <text evidence="4">The sequence shown here is derived from an EMBL/GenBank/DDBJ whole genome shotgun (WGS) entry which is preliminary data.</text>
</comment>
<name>A0ABU2MIP6_9ACTN</name>
<comment type="similarity">
    <text evidence="3">Belongs to the FPP/GGPP synthase family.</text>
</comment>
<dbReference type="InterPro" id="IPR000092">
    <property type="entry name" value="Polyprenyl_synt"/>
</dbReference>
<sequence length="356" mass="37488">MSATPAPSDTGPRGEGAARLAATERARTLVEPELRSAVASLEPGLGRAVGYHLGWYEADGSPAEAGSGKSVRPALTLMAAAAMGAEPRAALPGAAAVELVHNFSLVHDDVMDGDAYRRHRPTLWKTFGVPTAILAGDALQSLAFITLARHEGPHTARATRCLSHTLIELATGQTLDMAFARRPWRGPKAVTVPEYRRMAEAKSGSLLGCAAEIGAILGGAPATISRAFGRAGRHLGLAFQCVDDIIGLWGDPRRTGKPVLSDLRERKKTLPFLAALAARSPASRELAGHLSASALDDAALARAAVLVEEAGGRRFTEREAEHHLTRGLACLDGVGLPEAARAEFRALIDFLAERTS</sequence>
<dbReference type="CDD" id="cd00685">
    <property type="entry name" value="Trans_IPPS_HT"/>
    <property type="match status" value="1"/>
</dbReference>
<proteinExistence type="inferred from homology"/>
<evidence type="ECO:0000313" key="5">
    <source>
        <dbReference type="Proteomes" id="UP001183246"/>
    </source>
</evidence>
<protein>
    <submittedName>
        <fullName evidence="4">Polyprenyl synthetase family protein</fullName>
    </submittedName>
</protein>
<dbReference type="Proteomes" id="UP001183246">
    <property type="component" value="Unassembled WGS sequence"/>
</dbReference>
<evidence type="ECO:0000256" key="2">
    <source>
        <dbReference type="ARBA" id="ARBA00022842"/>
    </source>
</evidence>
<dbReference type="SFLD" id="SFLDS00005">
    <property type="entry name" value="Isoprenoid_Synthase_Type_I"/>
    <property type="match status" value="1"/>
</dbReference>
<organism evidence="4 5">
    <name type="scientific">Streptomyces litchfieldiae</name>
    <dbReference type="NCBI Taxonomy" id="3075543"/>
    <lineage>
        <taxon>Bacteria</taxon>
        <taxon>Bacillati</taxon>
        <taxon>Actinomycetota</taxon>
        <taxon>Actinomycetes</taxon>
        <taxon>Kitasatosporales</taxon>
        <taxon>Streptomycetaceae</taxon>
        <taxon>Streptomyces</taxon>
    </lineage>
</organism>
<dbReference type="RefSeq" id="WP_311702422.1">
    <property type="nucleotide sequence ID" value="NZ_JAVREL010000001.1"/>
</dbReference>
<evidence type="ECO:0000256" key="1">
    <source>
        <dbReference type="ARBA" id="ARBA00022723"/>
    </source>
</evidence>